<dbReference type="InParanoid" id="A0A1S3GAK9"/>
<dbReference type="SUPFAM" id="SSF82185">
    <property type="entry name" value="Histone H3 K4-specific methyltransferase SET7/9 N-terminal domain"/>
    <property type="match status" value="2"/>
</dbReference>
<sequence>MASSEETALLQLEELFSATLARIDSLILQPLLLVEPEHLEPRSRECMRLLQRLHQCTQRLWEVTDQSLRSLRHRLQHPSCSLETLLLLSKADRVLEVHVEYIESYTNCIVATAFQSVIKRKSKYWQGQRKALGQILTCGLNPKSSVGAMLAQALHQPLTQHVQQYVILLLRLRDSLEEGHPSQKTVMRAISLFGDLQSFMRQALLQAEVTQSLWHNLSSHLRDALCTPTRRLLLDSQDVPVTVTPLCAERVLLFDDALVLFQGHRIHTFDLKLVWVDSGQDECECLIATPEDEFSLRARDPQDQVIWRWKMFMAVGQALRGKKDFPGLGSDLEPAVPPAHRRAAYTFRQEGRLCGASYDGEWHRGRPQGKGTLKWPDGRNHVGHFHHGLEHGFGILLLPGAAEDKFDCYKCHWREGRKHGYGMCEYSTGETYKGYFQDDLRHGFGVLERAPPAPQAFRYTGHWERGQRNGFGVQDDMDGGERYIGWWQTDQHHGPGILVTQAGICYQGTFQMDKMAGPGVLLFEDDSLHEGTFTRDLMLRGKGKVTLPDGFVLEGWFARGTGKGLYTQGVLDTSAFSPDPSSTSKRQLGVGAMPANGHWQGVFDPFWAFVREGCPEDLQEAFLGFHIQRAKELQSSQDNLCCQRSHPEDSRGAMRDILEDVLRHREPEALQPFLRKALCDSQHPLGKLLSKLMLTFQATYTGVGANKHLQDLAQDQVKQHARGLWAAYRGLLQVALKSKGQTLEEEDEKTRNLQVHSVMLPLLLPSCYGELFTLYLLLHKKEDTCYSQSLTKLGLLSDTKLLEFLDVQKYLWPLSDIKLTSNERYSFVREKCFLSATELLQKVLTTVDPWEKLQVLEKTYREIEATVMRVMGQEHRLTMDELLPLLIYVLVRARILNLGAELHLIRDMMDPSHLGGLYDFLLTTLESCYRQI</sequence>
<proteinExistence type="predicted"/>
<dbReference type="InterPro" id="IPR003123">
    <property type="entry name" value="VPS9"/>
</dbReference>
<dbReference type="SMART" id="SM00698">
    <property type="entry name" value="MORN"/>
    <property type="match status" value="7"/>
</dbReference>
<feature type="domain" description="VPS9" evidence="2">
    <location>
        <begin position="795"/>
        <end position="932"/>
    </location>
</feature>
<dbReference type="PANTHER" id="PTHR46089:SF1">
    <property type="entry name" value="ALS2 C-TERMINAL-LIKE PROTEIN"/>
    <property type="match status" value="1"/>
</dbReference>
<dbReference type="PANTHER" id="PTHR46089">
    <property type="entry name" value="ALSIN HOMOLOG"/>
    <property type="match status" value="1"/>
</dbReference>
<accession>A0A1S3GAK9</accession>
<dbReference type="AlphaFoldDB" id="A0A1S3GAK9"/>
<name>A0A1S3GAK9_DIPOR</name>
<dbReference type="PROSITE" id="PS51205">
    <property type="entry name" value="VPS9"/>
    <property type="match status" value="1"/>
</dbReference>
<keyword evidence="3" id="KW-1185">Reference proteome</keyword>
<evidence type="ECO:0000313" key="4">
    <source>
        <dbReference type="RefSeq" id="XP_012885730.1"/>
    </source>
</evidence>
<dbReference type="FunCoup" id="A0A1S3GAK9">
    <property type="interactions" value="148"/>
</dbReference>
<dbReference type="GeneID" id="105996260"/>
<organism evidence="3 4">
    <name type="scientific">Dipodomys ordii</name>
    <name type="common">Ord's kangaroo rat</name>
    <dbReference type="NCBI Taxonomy" id="10020"/>
    <lineage>
        <taxon>Eukaryota</taxon>
        <taxon>Metazoa</taxon>
        <taxon>Chordata</taxon>
        <taxon>Craniata</taxon>
        <taxon>Vertebrata</taxon>
        <taxon>Euteleostomi</taxon>
        <taxon>Mammalia</taxon>
        <taxon>Eutheria</taxon>
        <taxon>Euarchontoglires</taxon>
        <taxon>Glires</taxon>
        <taxon>Rodentia</taxon>
        <taxon>Castorimorpha</taxon>
        <taxon>Heteromyidae</taxon>
        <taxon>Dipodomyinae</taxon>
        <taxon>Dipodomys</taxon>
    </lineage>
</organism>
<dbReference type="RefSeq" id="XP_012885730.1">
    <property type="nucleotide sequence ID" value="XM_013030276.1"/>
</dbReference>
<evidence type="ECO:0000256" key="1">
    <source>
        <dbReference type="ARBA" id="ARBA00022737"/>
    </source>
</evidence>
<keyword evidence="1" id="KW-0677">Repeat</keyword>
<dbReference type="InterPro" id="IPR035899">
    <property type="entry name" value="DBL_dom_sf"/>
</dbReference>
<dbReference type="KEGG" id="dord:105996260"/>
<protein>
    <submittedName>
        <fullName evidence="4">ALS2 C-terminal-like protein</fullName>
    </submittedName>
</protein>
<dbReference type="InterPro" id="IPR037191">
    <property type="entry name" value="VPS9_dom_sf"/>
</dbReference>
<dbReference type="GO" id="GO:0016197">
    <property type="term" value="P:endosomal transport"/>
    <property type="evidence" value="ECO:0007669"/>
    <property type="project" value="TreeGrafter"/>
</dbReference>
<dbReference type="GO" id="GO:0031267">
    <property type="term" value="F:small GTPase binding"/>
    <property type="evidence" value="ECO:0007669"/>
    <property type="project" value="TreeGrafter"/>
</dbReference>
<dbReference type="InterPro" id="IPR051984">
    <property type="entry name" value="Alsin"/>
</dbReference>
<evidence type="ECO:0000313" key="3">
    <source>
        <dbReference type="Proteomes" id="UP000081671"/>
    </source>
</evidence>
<dbReference type="Proteomes" id="UP000081671">
    <property type="component" value="Unplaced"/>
</dbReference>
<dbReference type="Pfam" id="PF02204">
    <property type="entry name" value="VPS9"/>
    <property type="match status" value="1"/>
</dbReference>
<dbReference type="Gene3D" id="1.20.1050.80">
    <property type="entry name" value="VPS9 domain"/>
    <property type="match status" value="1"/>
</dbReference>
<reference evidence="4" key="1">
    <citation type="submission" date="2025-08" db="UniProtKB">
        <authorList>
            <consortium name="RefSeq"/>
        </authorList>
    </citation>
    <scope>IDENTIFICATION</scope>
    <source>
        <tissue evidence="4">Kidney</tissue>
    </source>
</reference>
<dbReference type="Pfam" id="PF25383">
    <property type="entry name" value="PH_alsin"/>
    <property type="match status" value="1"/>
</dbReference>
<dbReference type="SUPFAM" id="SSF109993">
    <property type="entry name" value="VPS9 domain"/>
    <property type="match status" value="1"/>
</dbReference>
<dbReference type="GO" id="GO:0005085">
    <property type="term" value="F:guanyl-nucleotide exchange factor activity"/>
    <property type="evidence" value="ECO:0007669"/>
    <property type="project" value="TreeGrafter"/>
</dbReference>
<dbReference type="Pfam" id="PF02493">
    <property type="entry name" value="MORN"/>
    <property type="match status" value="6"/>
</dbReference>
<dbReference type="InterPro" id="IPR003409">
    <property type="entry name" value="MORN"/>
</dbReference>
<gene>
    <name evidence="4" type="primary">Als2cl</name>
</gene>
<evidence type="ECO:0000259" key="2">
    <source>
        <dbReference type="PROSITE" id="PS51205"/>
    </source>
</evidence>
<dbReference type="CTD" id="259173"/>
<dbReference type="GO" id="GO:0031410">
    <property type="term" value="C:cytoplasmic vesicle"/>
    <property type="evidence" value="ECO:0007669"/>
    <property type="project" value="TreeGrafter"/>
</dbReference>
<dbReference type="SUPFAM" id="SSF48065">
    <property type="entry name" value="DBL homology domain (DH-domain)"/>
    <property type="match status" value="1"/>
</dbReference>
<dbReference type="InterPro" id="IPR057248">
    <property type="entry name" value="Alsin-like_PH"/>
</dbReference>
<dbReference type="Gene3D" id="2.20.110.10">
    <property type="entry name" value="Histone H3 K4-specific methyltransferase SET7/9 N-terminal domain"/>
    <property type="match status" value="2"/>
</dbReference>
<dbReference type="Gene3D" id="1.20.900.10">
    <property type="entry name" value="Dbl homology (DH) domain"/>
    <property type="match status" value="1"/>
</dbReference>
<dbReference type="OrthoDB" id="48314at2759"/>